<proteinExistence type="inferred from homology"/>
<dbReference type="PANTHER" id="PTHR48037">
    <property type="entry name" value="ATPASE E1"/>
    <property type="match status" value="1"/>
</dbReference>
<dbReference type="PROSITE" id="PS00191">
    <property type="entry name" value="CYTOCHROME_B5_1"/>
    <property type="match status" value="1"/>
</dbReference>
<organism evidence="6">
    <name type="scientific">Sesamum calycinum</name>
    <dbReference type="NCBI Taxonomy" id="2727403"/>
    <lineage>
        <taxon>Eukaryota</taxon>
        <taxon>Viridiplantae</taxon>
        <taxon>Streptophyta</taxon>
        <taxon>Embryophyta</taxon>
        <taxon>Tracheophyta</taxon>
        <taxon>Spermatophyta</taxon>
        <taxon>Magnoliopsida</taxon>
        <taxon>eudicotyledons</taxon>
        <taxon>Gunneridae</taxon>
        <taxon>Pentapetalae</taxon>
        <taxon>asterids</taxon>
        <taxon>lamiids</taxon>
        <taxon>Lamiales</taxon>
        <taxon>Pedaliaceae</taxon>
        <taxon>Sesamum</taxon>
    </lineage>
</organism>
<evidence type="ECO:0000256" key="4">
    <source>
        <dbReference type="RuleBase" id="RU362121"/>
    </source>
</evidence>
<protein>
    <submittedName>
        <fullName evidence="6">Cytochrome isoform A</fullName>
    </submittedName>
</protein>
<dbReference type="Gene3D" id="3.10.120.10">
    <property type="entry name" value="Cytochrome b5-like heme/steroid binding domain"/>
    <property type="match status" value="1"/>
</dbReference>
<name>A0AAW2QXT4_9LAMI</name>
<dbReference type="PANTHER" id="PTHR48037:SF1">
    <property type="entry name" value="RRM DOMAIN-CONTAINING PROTEIN"/>
    <property type="match status" value="1"/>
</dbReference>
<dbReference type="EMBL" id="JACGWM010000005">
    <property type="protein sequence ID" value="KAL0372519.1"/>
    <property type="molecule type" value="Genomic_DNA"/>
</dbReference>
<dbReference type="SUPFAM" id="SSF55856">
    <property type="entry name" value="Cytochrome b5-like heme/steroid binding domain"/>
    <property type="match status" value="1"/>
</dbReference>
<reference evidence="6" key="2">
    <citation type="journal article" date="2024" name="Plant">
        <title>Genomic evolution and insights into agronomic trait innovations of Sesamum species.</title>
        <authorList>
            <person name="Miao H."/>
            <person name="Wang L."/>
            <person name="Qu L."/>
            <person name="Liu H."/>
            <person name="Sun Y."/>
            <person name="Le M."/>
            <person name="Wang Q."/>
            <person name="Wei S."/>
            <person name="Zheng Y."/>
            <person name="Lin W."/>
            <person name="Duan Y."/>
            <person name="Cao H."/>
            <person name="Xiong S."/>
            <person name="Wang X."/>
            <person name="Wei L."/>
            <person name="Li C."/>
            <person name="Ma Q."/>
            <person name="Ju M."/>
            <person name="Zhao R."/>
            <person name="Li G."/>
            <person name="Mu C."/>
            <person name="Tian Q."/>
            <person name="Mei H."/>
            <person name="Zhang T."/>
            <person name="Gao T."/>
            <person name="Zhang H."/>
        </authorList>
    </citation>
    <scope>NUCLEOTIDE SEQUENCE</scope>
    <source>
        <strain evidence="6">KEN8</strain>
    </source>
</reference>
<dbReference type="InterPro" id="IPR036400">
    <property type="entry name" value="Cyt_B5-like_heme/steroid_sf"/>
</dbReference>
<evidence type="ECO:0000313" key="6">
    <source>
        <dbReference type="EMBL" id="KAL0372519.1"/>
    </source>
</evidence>
<dbReference type="PRINTS" id="PR00363">
    <property type="entry name" value="CYTOCHROMEB5"/>
</dbReference>
<dbReference type="InterPro" id="IPR018506">
    <property type="entry name" value="Cyt_B5_heme-BS"/>
</dbReference>
<dbReference type="AlphaFoldDB" id="A0AAW2QXT4"/>
<dbReference type="Pfam" id="PF00173">
    <property type="entry name" value="Cyt-b5"/>
    <property type="match status" value="1"/>
</dbReference>
<dbReference type="GO" id="GO:0020037">
    <property type="term" value="F:heme binding"/>
    <property type="evidence" value="ECO:0007669"/>
    <property type="project" value="UniProtKB-UniRule"/>
</dbReference>
<dbReference type="GO" id="GO:0046872">
    <property type="term" value="F:metal ion binding"/>
    <property type="evidence" value="ECO:0007669"/>
    <property type="project" value="UniProtKB-UniRule"/>
</dbReference>
<dbReference type="PROSITE" id="PS50255">
    <property type="entry name" value="CYTOCHROME_B5_2"/>
    <property type="match status" value="1"/>
</dbReference>
<accession>A0AAW2QXT4</accession>
<dbReference type="GO" id="GO:0003676">
    <property type="term" value="F:nucleic acid binding"/>
    <property type="evidence" value="ECO:0007669"/>
    <property type="project" value="InterPro"/>
</dbReference>
<keyword evidence="3 4" id="KW-0408">Iron</keyword>
<evidence type="ECO:0000256" key="3">
    <source>
        <dbReference type="ARBA" id="ARBA00023004"/>
    </source>
</evidence>
<keyword evidence="2 4" id="KW-0479">Metal-binding</keyword>
<dbReference type="InterPro" id="IPR001199">
    <property type="entry name" value="Cyt_B5-like_heme/steroid-bd"/>
</dbReference>
<dbReference type="InterPro" id="IPR035979">
    <property type="entry name" value="RBD_domain_sf"/>
</dbReference>
<reference evidence="6" key="1">
    <citation type="submission" date="2020-06" db="EMBL/GenBank/DDBJ databases">
        <authorList>
            <person name="Li T."/>
            <person name="Hu X."/>
            <person name="Zhang T."/>
            <person name="Song X."/>
            <person name="Zhang H."/>
            <person name="Dai N."/>
            <person name="Sheng W."/>
            <person name="Hou X."/>
            <person name="Wei L."/>
        </authorList>
    </citation>
    <scope>NUCLEOTIDE SEQUENCE</scope>
    <source>
        <strain evidence="6">KEN8</strain>
        <tissue evidence="6">Leaf</tissue>
    </source>
</reference>
<dbReference type="SUPFAM" id="SSF54928">
    <property type="entry name" value="RNA-binding domain, RBD"/>
    <property type="match status" value="1"/>
</dbReference>
<dbReference type="SMART" id="SM01117">
    <property type="entry name" value="Cyt-b5"/>
    <property type="match status" value="1"/>
</dbReference>
<evidence type="ECO:0000256" key="1">
    <source>
        <dbReference type="ARBA" id="ARBA00022617"/>
    </source>
</evidence>
<comment type="similarity">
    <text evidence="4">Belongs to the cytochrome b5 family.</text>
</comment>
<gene>
    <name evidence="6" type="ORF">Scaly_0933500</name>
</gene>
<evidence type="ECO:0000259" key="5">
    <source>
        <dbReference type="PROSITE" id="PS50255"/>
    </source>
</evidence>
<evidence type="ECO:0000256" key="2">
    <source>
        <dbReference type="ARBA" id="ARBA00022723"/>
    </source>
</evidence>
<comment type="caution">
    <text evidence="6">The sequence shown here is derived from an EMBL/GenBank/DDBJ whole genome shotgun (WGS) entry which is preliminary data.</text>
</comment>
<feature type="domain" description="Cytochrome b5 heme-binding" evidence="5">
    <location>
        <begin position="5"/>
        <end position="104"/>
    </location>
</feature>
<sequence>MPTLTKIYTMEEASEHNTKDDCWVVVDGKLDCDCYVHCTEEITVRFYLVGELVYDVSSYLDEHPGGDDVLLRATGKDATDEFEDAGHSKTARSLWSNTASGNLIKRRLLFQSWKLLHRSTALSASSPSPEREDASDAMDNMNGAELYGRVLTVNYAMPELIKCGEQGWAPQPIELGADTWFERQQQEQERQRLQAEQRAAMQPAEMHREKMAEKAMLRTIRWQRLKQEF</sequence>
<keyword evidence="1 4" id="KW-0349">Heme</keyword>